<evidence type="ECO:0000313" key="1">
    <source>
        <dbReference type="EMBL" id="CAG8799352.1"/>
    </source>
</evidence>
<evidence type="ECO:0000313" key="2">
    <source>
        <dbReference type="Proteomes" id="UP000789405"/>
    </source>
</evidence>
<organism evidence="1 2">
    <name type="scientific">Dentiscutata erythropus</name>
    <dbReference type="NCBI Taxonomy" id="1348616"/>
    <lineage>
        <taxon>Eukaryota</taxon>
        <taxon>Fungi</taxon>
        <taxon>Fungi incertae sedis</taxon>
        <taxon>Mucoromycota</taxon>
        <taxon>Glomeromycotina</taxon>
        <taxon>Glomeromycetes</taxon>
        <taxon>Diversisporales</taxon>
        <taxon>Gigasporaceae</taxon>
        <taxon>Dentiscutata</taxon>
    </lineage>
</organism>
<dbReference type="AlphaFoldDB" id="A0A9N9P3D2"/>
<feature type="non-terminal residue" evidence="1">
    <location>
        <position position="118"/>
    </location>
</feature>
<accession>A0A9N9P3D2</accession>
<dbReference type="OrthoDB" id="10369500at2759"/>
<protein>
    <submittedName>
        <fullName evidence="1">22881_t:CDS:1</fullName>
    </submittedName>
</protein>
<name>A0A9N9P3D2_9GLOM</name>
<dbReference type="Proteomes" id="UP000789405">
    <property type="component" value="Unassembled WGS sequence"/>
</dbReference>
<reference evidence="1" key="1">
    <citation type="submission" date="2021-06" db="EMBL/GenBank/DDBJ databases">
        <authorList>
            <person name="Kallberg Y."/>
            <person name="Tangrot J."/>
            <person name="Rosling A."/>
        </authorList>
    </citation>
    <scope>NUCLEOTIDE SEQUENCE</scope>
    <source>
        <strain evidence="1">MA453B</strain>
    </source>
</reference>
<sequence>DIQEIQNDKSNSNFNIVEQLQGPDCIKIAKKEIQIALNANMMNEFITIIYSFIESKSIQANNSLELNNIKSVTNSHIIAHQGRSKKQTQNSLNNVDQLDFQKIYNKVLYKSDITNKLL</sequence>
<proteinExistence type="predicted"/>
<gene>
    <name evidence="1" type="ORF">DERYTH_LOCUS23051</name>
</gene>
<comment type="caution">
    <text evidence="1">The sequence shown here is derived from an EMBL/GenBank/DDBJ whole genome shotgun (WGS) entry which is preliminary data.</text>
</comment>
<dbReference type="EMBL" id="CAJVPY010033820">
    <property type="protein sequence ID" value="CAG8799352.1"/>
    <property type="molecule type" value="Genomic_DNA"/>
</dbReference>
<keyword evidence="2" id="KW-1185">Reference proteome</keyword>